<dbReference type="Proteomes" id="UP000245728">
    <property type="component" value="Chromosome"/>
</dbReference>
<protein>
    <submittedName>
        <fullName evidence="1">Uncharacterized protein</fullName>
    </submittedName>
</protein>
<dbReference type="KEGG" id="salh:HMF8227_00770"/>
<proteinExistence type="predicted"/>
<reference evidence="1 2" key="1">
    <citation type="submission" date="2018-05" db="EMBL/GenBank/DDBJ databases">
        <title>Salinimonas sp. HMF8227 Genome sequencing and assembly.</title>
        <authorList>
            <person name="Kang H."/>
            <person name="Kang J."/>
            <person name="Cha I."/>
            <person name="Kim H."/>
            <person name="Joh K."/>
        </authorList>
    </citation>
    <scope>NUCLEOTIDE SEQUENCE [LARGE SCALE GENOMIC DNA]</scope>
    <source>
        <strain evidence="1 2">HMF8227</strain>
    </source>
</reference>
<accession>A0A2S2E0W5</accession>
<sequence>MDARPGLLLEAGRCKQKAELEYRPMDGCQKGKKAMFRDKEAENSSCVFCISRHSCPKQESIDEVITGKRQIFHFNFRKWLVSRTQSNTISL</sequence>
<evidence type="ECO:0000313" key="2">
    <source>
        <dbReference type="Proteomes" id="UP000245728"/>
    </source>
</evidence>
<dbReference type="EMBL" id="CP029347">
    <property type="protein sequence ID" value="AWL11266.1"/>
    <property type="molecule type" value="Genomic_DNA"/>
</dbReference>
<dbReference type="AlphaFoldDB" id="A0A2S2E0W5"/>
<name>A0A2S2E0W5_9ALTE</name>
<evidence type="ECO:0000313" key="1">
    <source>
        <dbReference type="EMBL" id="AWL11266.1"/>
    </source>
</evidence>
<organism evidence="1 2">
    <name type="scientific">Saliniradius amylolyticus</name>
    <dbReference type="NCBI Taxonomy" id="2183582"/>
    <lineage>
        <taxon>Bacteria</taxon>
        <taxon>Pseudomonadati</taxon>
        <taxon>Pseudomonadota</taxon>
        <taxon>Gammaproteobacteria</taxon>
        <taxon>Alteromonadales</taxon>
        <taxon>Alteromonadaceae</taxon>
        <taxon>Saliniradius</taxon>
    </lineage>
</organism>
<keyword evidence="2" id="KW-1185">Reference proteome</keyword>
<gene>
    <name evidence="1" type="ORF">HMF8227_00770</name>
</gene>